<keyword evidence="2" id="KW-1185">Reference proteome</keyword>
<reference evidence="1 2" key="1">
    <citation type="submission" date="2016-10" db="EMBL/GenBank/DDBJ databases">
        <authorList>
            <person name="de Groot N.N."/>
        </authorList>
    </citation>
    <scope>NUCLEOTIDE SEQUENCE [LARGE SCALE GENOMIC DNA]</scope>
    <source>
        <strain evidence="1 2">DSM 6059</strain>
    </source>
</reference>
<gene>
    <name evidence="1" type="ORF">SAMN02745724_03698</name>
</gene>
<proteinExistence type="predicted"/>
<organism evidence="1 2">
    <name type="scientific">Pseudoalteromonas denitrificans DSM 6059</name>
    <dbReference type="NCBI Taxonomy" id="1123010"/>
    <lineage>
        <taxon>Bacteria</taxon>
        <taxon>Pseudomonadati</taxon>
        <taxon>Pseudomonadota</taxon>
        <taxon>Gammaproteobacteria</taxon>
        <taxon>Alteromonadales</taxon>
        <taxon>Pseudoalteromonadaceae</taxon>
        <taxon>Pseudoalteromonas</taxon>
    </lineage>
</organism>
<sequence length="65" mass="7558">MLSSNKVDKKVEELKWAFRKGYLLATSDIKEGIHINYREIEQNFLKELLNIVPEENKTGCFKSLG</sequence>
<dbReference type="Proteomes" id="UP000198862">
    <property type="component" value="Unassembled WGS sequence"/>
</dbReference>
<dbReference type="AlphaFoldDB" id="A0A1I1Q179"/>
<dbReference type="RefSeq" id="WP_091988006.1">
    <property type="nucleotide sequence ID" value="NZ_FOLO01000037.1"/>
</dbReference>
<evidence type="ECO:0000313" key="2">
    <source>
        <dbReference type="Proteomes" id="UP000198862"/>
    </source>
</evidence>
<protein>
    <submittedName>
        <fullName evidence="1">Uncharacterized protein</fullName>
    </submittedName>
</protein>
<name>A0A1I1Q179_9GAMM</name>
<accession>A0A1I1Q179</accession>
<dbReference type="EMBL" id="FOLO01000037">
    <property type="protein sequence ID" value="SFD15717.1"/>
    <property type="molecule type" value="Genomic_DNA"/>
</dbReference>
<dbReference type="OrthoDB" id="6402863at2"/>
<evidence type="ECO:0000313" key="1">
    <source>
        <dbReference type="EMBL" id="SFD15717.1"/>
    </source>
</evidence>